<feature type="region of interest" description="Disordered" evidence="1">
    <location>
        <begin position="329"/>
        <end position="349"/>
    </location>
</feature>
<evidence type="ECO:0000313" key="4">
    <source>
        <dbReference type="Proteomes" id="UP000502035"/>
    </source>
</evidence>
<keyword evidence="2" id="KW-0812">Transmembrane</keyword>
<reference evidence="3 4" key="1">
    <citation type="submission" date="2020-03" db="EMBL/GenBank/DDBJ databases">
        <title>Nocardioides sp. nov., isolated from fish.</title>
        <authorList>
            <person name="Hyun D.-W."/>
            <person name="Bae J.-W."/>
        </authorList>
    </citation>
    <scope>NUCLEOTIDE SEQUENCE [LARGE SCALE GENOMIC DNA]</scope>
    <source>
        <strain evidence="3 4">HDW12A</strain>
    </source>
</reference>
<dbReference type="EMBL" id="CP049866">
    <property type="protein sequence ID" value="QIK75076.1"/>
    <property type="molecule type" value="Genomic_DNA"/>
</dbReference>
<dbReference type="Proteomes" id="UP000502035">
    <property type="component" value="Chromosome"/>
</dbReference>
<feature type="transmembrane region" description="Helical" evidence="2">
    <location>
        <begin position="6"/>
        <end position="29"/>
    </location>
</feature>
<dbReference type="RefSeq" id="WP_166316238.1">
    <property type="nucleotide sequence ID" value="NZ_CP049866.1"/>
</dbReference>
<sequence>MIWIFLGVLLAWVALGPWVLVAVFAALCVPRLRWWVQDRLWITWRRAGVGVAVLAVILGLVVLVPDGWLPIPQSPGLLVTPSYVGRPASEPPVQVSAIPQNPHLARNGASSMHNDAAASDAYPWAGPLGLEPEVDTSWFGIEECATLAFDSRDRLIALCGDLKGPTMHVLDPETMRKLATKDLPDRAKSEKKPWEDLCGGAYFYLDAADRAVVATTDRRILAISTADADGDPDLTTDQTWDLAKAIPEDDCLIALLPDWSGHIWFETQDGLVGTVDPASGKVRTLELGEEISNSFATDETGGTYVVTTHALHRLTVGPGGAPVVDWRSEYDRGSEKKKGQLSQGSGTTPTIIDGGIVAITDNAEPRMNVAFYERSSGREICRAPVFDDDASATDNSLISVGDGVIVENNHGYGSPLTTVLGRGTSPGLARVDVAGGECRVAWTSDEVAPSSVAKVSLATGLAYAYTKKPNWWGVSAWYLTAIDVDSGRTAFSVRTGTGVLMNNHYAAMTIAPDGAAWIATLAGLVRVRDRAPSDAVARTTSGPG</sequence>
<dbReference type="SUPFAM" id="SSF101898">
    <property type="entry name" value="NHL repeat"/>
    <property type="match status" value="1"/>
</dbReference>
<evidence type="ECO:0008006" key="5">
    <source>
        <dbReference type="Google" id="ProtNLM"/>
    </source>
</evidence>
<keyword evidence="2" id="KW-1133">Transmembrane helix</keyword>
<dbReference type="KEGG" id="npi:G7071_06185"/>
<accession>A0A6G7YEG9</accession>
<feature type="compositionally biased region" description="Polar residues" evidence="1">
    <location>
        <begin position="340"/>
        <end position="349"/>
    </location>
</feature>
<proteinExistence type="predicted"/>
<dbReference type="AlphaFoldDB" id="A0A6G7YEG9"/>
<keyword evidence="4" id="KW-1185">Reference proteome</keyword>
<name>A0A6G7YEG9_9ACTN</name>
<keyword evidence="2" id="KW-0472">Membrane</keyword>
<feature type="compositionally biased region" description="Basic and acidic residues" evidence="1">
    <location>
        <begin position="329"/>
        <end position="338"/>
    </location>
</feature>
<evidence type="ECO:0000256" key="1">
    <source>
        <dbReference type="SAM" id="MobiDB-lite"/>
    </source>
</evidence>
<feature type="transmembrane region" description="Helical" evidence="2">
    <location>
        <begin position="49"/>
        <end position="69"/>
    </location>
</feature>
<organism evidence="3 4">
    <name type="scientific">Nocardioides piscis</name>
    <dbReference type="NCBI Taxonomy" id="2714938"/>
    <lineage>
        <taxon>Bacteria</taxon>
        <taxon>Bacillati</taxon>
        <taxon>Actinomycetota</taxon>
        <taxon>Actinomycetes</taxon>
        <taxon>Propionibacteriales</taxon>
        <taxon>Nocardioidaceae</taxon>
        <taxon>Nocardioides</taxon>
    </lineage>
</organism>
<evidence type="ECO:0000256" key="2">
    <source>
        <dbReference type="SAM" id="Phobius"/>
    </source>
</evidence>
<protein>
    <recommendedName>
        <fullName evidence="5">PQQ-binding-like beta-propeller repeat protein</fullName>
    </recommendedName>
</protein>
<evidence type="ECO:0000313" key="3">
    <source>
        <dbReference type="EMBL" id="QIK75076.1"/>
    </source>
</evidence>
<gene>
    <name evidence="3" type="ORF">G7071_06185</name>
</gene>